<comment type="caution">
    <text evidence="2">The sequence shown here is derived from an EMBL/GenBank/DDBJ whole genome shotgun (WGS) entry which is preliminary data.</text>
</comment>
<feature type="domain" description="DUF218" evidence="1">
    <location>
        <begin position="6"/>
        <end position="141"/>
    </location>
</feature>
<sequence>MKNSNVLVILAGGLVKEGGRWRTTTFDDAGDNFGISGDRLRVVAASFLYKDKQGELVIASGGKGQLKDILPGKITLASVIKEELIKLGIPARNIIKEEKSGTTYQQLKELQKLLKKMAFRNVVIISNKHHLPRVLAMIKYVADLRPLKKMLNLPKLKIKSAEDIVIKYDSKVWRKIIARVRKGRAMKERIKLEKQGVKQIKNGTYQFN</sequence>
<dbReference type="InterPro" id="IPR003848">
    <property type="entry name" value="DUF218"/>
</dbReference>
<dbReference type="Proteomes" id="UP000178302">
    <property type="component" value="Unassembled WGS sequence"/>
</dbReference>
<dbReference type="InterPro" id="IPR014729">
    <property type="entry name" value="Rossmann-like_a/b/a_fold"/>
</dbReference>
<name>A0A1G2LQD7_9BACT</name>
<protein>
    <recommendedName>
        <fullName evidence="1">DUF218 domain-containing protein</fullName>
    </recommendedName>
</protein>
<dbReference type="CDD" id="cd06259">
    <property type="entry name" value="YdcF-like"/>
    <property type="match status" value="1"/>
</dbReference>
<dbReference type="Gene3D" id="3.40.50.620">
    <property type="entry name" value="HUPs"/>
    <property type="match status" value="1"/>
</dbReference>
<dbReference type="Pfam" id="PF02698">
    <property type="entry name" value="DUF218"/>
    <property type="match status" value="1"/>
</dbReference>
<dbReference type="InterPro" id="IPR051599">
    <property type="entry name" value="Cell_Envelope_Assoc"/>
</dbReference>
<dbReference type="GO" id="GO:0000270">
    <property type="term" value="P:peptidoglycan metabolic process"/>
    <property type="evidence" value="ECO:0007669"/>
    <property type="project" value="TreeGrafter"/>
</dbReference>
<dbReference type="AlphaFoldDB" id="A0A1G2LQD7"/>
<dbReference type="PANTHER" id="PTHR30336:SF4">
    <property type="entry name" value="ENVELOPE BIOGENESIS FACTOR ELYC"/>
    <property type="match status" value="1"/>
</dbReference>
<dbReference type="GO" id="GO:0005886">
    <property type="term" value="C:plasma membrane"/>
    <property type="evidence" value="ECO:0007669"/>
    <property type="project" value="TreeGrafter"/>
</dbReference>
<evidence type="ECO:0000259" key="1">
    <source>
        <dbReference type="Pfam" id="PF02698"/>
    </source>
</evidence>
<gene>
    <name evidence="2" type="ORF">A2909_00850</name>
</gene>
<proteinExistence type="predicted"/>
<dbReference type="GO" id="GO:0043164">
    <property type="term" value="P:Gram-negative-bacterium-type cell wall biogenesis"/>
    <property type="evidence" value="ECO:0007669"/>
    <property type="project" value="TreeGrafter"/>
</dbReference>
<evidence type="ECO:0000313" key="2">
    <source>
        <dbReference type="EMBL" id="OHA13817.1"/>
    </source>
</evidence>
<reference evidence="2 3" key="1">
    <citation type="journal article" date="2016" name="Nat. Commun.">
        <title>Thousands of microbial genomes shed light on interconnected biogeochemical processes in an aquifer system.</title>
        <authorList>
            <person name="Anantharaman K."/>
            <person name="Brown C.T."/>
            <person name="Hug L.A."/>
            <person name="Sharon I."/>
            <person name="Castelle C.J."/>
            <person name="Probst A.J."/>
            <person name="Thomas B.C."/>
            <person name="Singh A."/>
            <person name="Wilkins M.J."/>
            <person name="Karaoz U."/>
            <person name="Brodie E.L."/>
            <person name="Williams K.H."/>
            <person name="Hubbard S.S."/>
            <person name="Banfield J.F."/>
        </authorList>
    </citation>
    <scope>NUCLEOTIDE SEQUENCE [LARGE SCALE GENOMIC DNA]</scope>
</reference>
<organism evidence="2 3">
    <name type="scientific">Candidatus Tagabacteria bacterium RIFCSPLOWO2_01_FULL_39_11</name>
    <dbReference type="NCBI Taxonomy" id="1802295"/>
    <lineage>
        <taxon>Bacteria</taxon>
        <taxon>Candidatus Tagaibacteriota</taxon>
    </lineage>
</organism>
<dbReference type="PANTHER" id="PTHR30336">
    <property type="entry name" value="INNER MEMBRANE PROTEIN, PROBABLE PERMEASE"/>
    <property type="match status" value="1"/>
</dbReference>
<dbReference type="EMBL" id="MHQZ01000023">
    <property type="protein sequence ID" value="OHA13817.1"/>
    <property type="molecule type" value="Genomic_DNA"/>
</dbReference>
<accession>A0A1G2LQD7</accession>
<evidence type="ECO:0000313" key="3">
    <source>
        <dbReference type="Proteomes" id="UP000178302"/>
    </source>
</evidence>